<dbReference type="InterPro" id="IPR043203">
    <property type="entry name" value="VGCC_Ca_Na"/>
</dbReference>
<sequence length="84" mass="9036">QMVDHPAFTCTSMAAVLVNTVLLAMARAGMSLEEKQRLDTASMVFTGLFTVECAVKLLGYGLAGFFADGMNWFDAIIVVLSLVD</sequence>
<dbReference type="KEGG" id="cvr:CHLNCDRAFT_13973"/>
<dbReference type="AlphaFoldDB" id="E1ZNN9"/>
<keyword evidence="3 5" id="KW-1133">Transmembrane helix</keyword>
<evidence type="ECO:0000256" key="3">
    <source>
        <dbReference type="ARBA" id="ARBA00022989"/>
    </source>
</evidence>
<protein>
    <recommendedName>
        <fullName evidence="6">Ion transport domain-containing protein</fullName>
    </recommendedName>
</protein>
<dbReference type="GeneID" id="17352013"/>
<dbReference type="InParanoid" id="E1ZNN9"/>
<dbReference type="RefSeq" id="XP_005844739.1">
    <property type="nucleotide sequence ID" value="XM_005844677.1"/>
</dbReference>
<keyword evidence="2 5" id="KW-0812">Transmembrane</keyword>
<gene>
    <name evidence="7" type="ORF">CHLNCDRAFT_13973</name>
</gene>
<name>E1ZNN9_CHLVA</name>
<proteinExistence type="predicted"/>
<dbReference type="Gene3D" id="1.20.120.350">
    <property type="entry name" value="Voltage-gated potassium channels. Chain C"/>
    <property type="match status" value="1"/>
</dbReference>
<keyword evidence="8" id="KW-1185">Reference proteome</keyword>
<dbReference type="OrthoDB" id="416585at2759"/>
<dbReference type="Proteomes" id="UP000008141">
    <property type="component" value="Unassembled WGS sequence"/>
</dbReference>
<dbReference type="EMBL" id="GL433855">
    <property type="protein sequence ID" value="EFN52637.1"/>
    <property type="molecule type" value="Genomic_DNA"/>
</dbReference>
<feature type="non-terminal residue" evidence="7">
    <location>
        <position position="84"/>
    </location>
</feature>
<accession>E1ZNN9</accession>
<dbReference type="GO" id="GO:0005248">
    <property type="term" value="F:voltage-gated sodium channel activity"/>
    <property type="evidence" value="ECO:0007669"/>
    <property type="project" value="TreeGrafter"/>
</dbReference>
<dbReference type="InterPro" id="IPR005821">
    <property type="entry name" value="Ion_trans_dom"/>
</dbReference>
<dbReference type="PANTHER" id="PTHR10037">
    <property type="entry name" value="VOLTAGE-GATED CATION CHANNEL CALCIUM AND SODIUM"/>
    <property type="match status" value="1"/>
</dbReference>
<evidence type="ECO:0000313" key="8">
    <source>
        <dbReference type="Proteomes" id="UP000008141"/>
    </source>
</evidence>
<evidence type="ECO:0000259" key="6">
    <source>
        <dbReference type="Pfam" id="PF00520"/>
    </source>
</evidence>
<feature type="domain" description="Ion transport" evidence="6">
    <location>
        <begin position="5"/>
        <end position="83"/>
    </location>
</feature>
<feature type="non-terminal residue" evidence="7">
    <location>
        <position position="1"/>
    </location>
</feature>
<organism evidence="8">
    <name type="scientific">Chlorella variabilis</name>
    <name type="common">Green alga</name>
    <dbReference type="NCBI Taxonomy" id="554065"/>
    <lineage>
        <taxon>Eukaryota</taxon>
        <taxon>Viridiplantae</taxon>
        <taxon>Chlorophyta</taxon>
        <taxon>core chlorophytes</taxon>
        <taxon>Trebouxiophyceae</taxon>
        <taxon>Chlorellales</taxon>
        <taxon>Chlorellaceae</taxon>
        <taxon>Chlorella clade</taxon>
        <taxon>Chlorella</taxon>
    </lineage>
</organism>
<dbReference type="STRING" id="554065.E1ZNN9"/>
<feature type="transmembrane region" description="Helical" evidence="5">
    <location>
        <begin position="6"/>
        <end position="26"/>
    </location>
</feature>
<dbReference type="SUPFAM" id="SSF81324">
    <property type="entry name" value="Voltage-gated potassium channels"/>
    <property type="match status" value="1"/>
</dbReference>
<dbReference type="Pfam" id="PF00520">
    <property type="entry name" value="Ion_trans"/>
    <property type="match status" value="1"/>
</dbReference>
<dbReference type="InterPro" id="IPR027359">
    <property type="entry name" value="Volt_channel_dom_sf"/>
</dbReference>
<evidence type="ECO:0000256" key="2">
    <source>
        <dbReference type="ARBA" id="ARBA00022692"/>
    </source>
</evidence>
<comment type="subcellular location">
    <subcellularLocation>
        <location evidence="1">Membrane</location>
        <topology evidence="1">Multi-pass membrane protein</topology>
    </subcellularLocation>
</comment>
<evidence type="ECO:0000313" key="7">
    <source>
        <dbReference type="EMBL" id="EFN52637.1"/>
    </source>
</evidence>
<dbReference type="eggNOG" id="KOG2301">
    <property type="taxonomic scope" value="Eukaryota"/>
</dbReference>
<evidence type="ECO:0000256" key="1">
    <source>
        <dbReference type="ARBA" id="ARBA00004141"/>
    </source>
</evidence>
<feature type="transmembrane region" description="Helical" evidence="5">
    <location>
        <begin position="38"/>
        <end position="59"/>
    </location>
</feature>
<reference evidence="7 8" key="1">
    <citation type="journal article" date="2010" name="Plant Cell">
        <title>The Chlorella variabilis NC64A genome reveals adaptation to photosymbiosis, coevolution with viruses, and cryptic sex.</title>
        <authorList>
            <person name="Blanc G."/>
            <person name="Duncan G."/>
            <person name="Agarkova I."/>
            <person name="Borodovsky M."/>
            <person name="Gurnon J."/>
            <person name="Kuo A."/>
            <person name="Lindquist E."/>
            <person name="Lucas S."/>
            <person name="Pangilinan J."/>
            <person name="Polle J."/>
            <person name="Salamov A."/>
            <person name="Terry A."/>
            <person name="Yamada T."/>
            <person name="Dunigan D.D."/>
            <person name="Grigoriev I.V."/>
            <person name="Claverie J.M."/>
            <person name="Van Etten J.L."/>
        </authorList>
    </citation>
    <scope>NUCLEOTIDE SEQUENCE [LARGE SCALE GENOMIC DNA]</scope>
    <source>
        <strain evidence="7 8">NC64A</strain>
    </source>
</reference>
<dbReference type="PANTHER" id="PTHR10037:SF62">
    <property type="entry name" value="SODIUM CHANNEL PROTEIN 60E"/>
    <property type="match status" value="1"/>
</dbReference>
<evidence type="ECO:0000256" key="4">
    <source>
        <dbReference type="ARBA" id="ARBA00023136"/>
    </source>
</evidence>
<keyword evidence="4 5" id="KW-0472">Membrane</keyword>
<dbReference type="GO" id="GO:0001518">
    <property type="term" value="C:voltage-gated sodium channel complex"/>
    <property type="evidence" value="ECO:0007669"/>
    <property type="project" value="TreeGrafter"/>
</dbReference>
<evidence type="ECO:0000256" key="5">
    <source>
        <dbReference type="SAM" id="Phobius"/>
    </source>
</evidence>